<accession>D6CW44</accession>
<reference evidence="1 2" key="1">
    <citation type="journal article" date="2010" name="ISME J.">
        <title>Fine-scale evolution: genomic, phenotypic and ecological differentiation in two coexisting Salinibacter ruber strains.</title>
        <authorList>
            <person name="Pena A."/>
            <person name="Teeling H."/>
            <person name="Huerta-Cepas J."/>
            <person name="Santos F."/>
            <person name="Yarza P."/>
            <person name="Brito-Echeverria J."/>
            <person name="Lucio M."/>
            <person name="Schmitt-Kopplin P."/>
            <person name="Meseguer I."/>
            <person name="Schenowitz C."/>
            <person name="Dossat C."/>
            <person name="Barbe V."/>
            <person name="Dopazo J."/>
            <person name="Rossello-Mora R."/>
            <person name="Schuler M."/>
            <person name="Glockner F.O."/>
            <person name="Amann R."/>
            <person name="Gabaldon T."/>
            <person name="Anton J."/>
        </authorList>
    </citation>
    <scope>NUCLEOTIDE SEQUENCE [LARGE SCALE GENOMIC DNA]</scope>
    <source>
        <strain evidence="1 2">M8</strain>
        <plasmid evidence="2">pSR84</plasmid>
    </source>
</reference>
<keyword evidence="1" id="KW-0614">Plasmid</keyword>
<sequence length="54" mass="5901">MHRPGHASVLPDRIAPIPMPDSAREAELLVLLLEAGLYPKIDSAEPEKTRPDEG</sequence>
<dbReference type="AlphaFoldDB" id="D6CW44"/>
<reference evidence="2" key="2">
    <citation type="submission" date="2010-04" db="EMBL/GenBank/DDBJ databases">
        <title>Genome sequence of Salinibacter ruber M8.</title>
        <authorList>
            <consortium name="Genoscope"/>
        </authorList>
    </citation>
    <scope>NUCLEOTIDE SEQUENCE [LARGE SCALE GENOMIC DNA]</scope>
    <source>
        <strain evidence="2">M8</strain>
        <plasmid evidence="2">pSR84</plasmid>
    </source>
</reference>
<dbReference type="EMBL" id="FP565813">
    <property type="protein sequence ID" value="CBH22873.1"/>
    <property type="molecule type" value="Genomic_DNA"/>
</dbReference>
<gene>
    <name evidence="1" type="ORF">SRM_p84067</name>
</gene>
<protein>
    <submittedName>
        <fullName evidence="1">Uncharacterized protein</fullName>
    </submittedName>
</protein>
<proteinExistence type="predicted"/>
<dbReference type="Proteomes" id="UP000000933">
    <property type="component" value="Plasmid pSR84"/>
</dbReference>
<dbReference type="KEGG" id="srm:SRM_p84067"/>
<organism evidence="1 2">
    <name type="scientific">Salinibacter ruber (strain M8)</name>
    <dbReference type="NCBI Taxonomy" id="761659"/>
    <lineage>
        <taxon>Bacteria</taxon>
        <taxon>Pseudomonadati</taxon>
        <taxon>Rhodothermota</taxon>
        <taxon>Rhodothermia</taxon>
        <taxon>Rhodothermales</taxon>
        <taxon>Salinibacteraceae</taxon>
        <taxon>Salinibacter</taxon>
    </lineage>
</organism>
<evidence type="ECO:0000313" key="1">
    <source>
        <dbReference type="EMBL" id="CBH22873.1"/>
    </source>
</evidence>
<dbReference type="HOGENOM" id="CLU_3047855_0_0_10"/>
<evidence type="ECO:0000313" key="2">
    <source>
        <dbReference type="Proteomes" id="UP000000933"/>
    </source>
</evidence>
<name>D6CW44_SALRM</name>
<geneLocation type="plasmid" evidence="1 2">
    <name>pSR84</name>
</geneLocation>